<dbReference type="RefSeq" id="WP_184148480.1">
    <property type="nucleotide sequence ID" value="NZ_JACHFM010000002.1"/>
</dbReference>
<dbReference type="PANTHER" id="PTHR22939:SF130">
    <property type="entry name" value="PERIPLASMIC SERINE ENDOPROTEASE DEGP-LIKE-RELATED"/>
    <property type="match status" value="1"/>
</dbReference>
<dbReference type="AlphaFoldDB" id="A0A840SJG8"/>
<evidence type="ECO:0000256" key="1">
    <source>
        <dbReference type="ARBA" id="ARBA00001772"/>
    </source>
</evidence>
<feature type="binding site" evidence="15">
    <location>
        <position position="171"/>
    </location>
    <ligand>
        <name>substrate</name>
    </ligand>
</feature>
<keyword evidence="7 17" id="KW-0732">Signal</keyword>
<feature type="binding site" evidence="15">
    <location>
        <begin position="242"/>
        <end position="244"/>
    </location>
    <ligand>
        <name>substrate</name>
    </ligand>
</feature>
<dbReference type="InterPro" id="IPR011782">
    <property type="entry name" value="Pept_S1C_Do"/>
</dbReference>
<dbReference type="InterPro" id="IPR009003">
    <property type="entry name" value="Peptidase_S1_PA"/>
</dbReference>
<feature type="signal peptide" evidence="17">
    <location>
        <begin position="1"/>
        <end position="34"/>
    </location>
</feature>
<evidence type="ECO:0000313" key="20">
    <source>
        <dbReference type="Proteomes" id="UP000549457"/>
    </source>
</evidence>
<evidence type="ECO:0000256" key="10">
    <source>
        <dbReference type="ARBA" id="ARBA00022801"/>
    </source>
</evidence>
<dbReference type="EMBL" id="JACHFM010000002">
    <property type="protein sequence ID" value="MBB5222057.1"/>
    <property type="molecule type" value="Genomic_DNA"/>
</dbReference>
<dbReference type="Pfam" id="PF13180">
    <property type="entry name" value="PDZ_2"/>
    <property type="match status" value="1"/>
</dbReference>
<dbReference type="SMART" id="SM00228">
    <property type="entry name" value="PDZ"/>
    <property type="match status" value="2"/>
</dbReference>
<evidence type="ECO:0000256" key="15">
    <source>
        <dbReference type="PIRSR" id="PIRSR611782-2"/>
    </source>
</evidence>
<dbReference type="SUPFAM" id="SSF50494">
    <property type="entry name" value="Trypsin-like serine proteases"/>
    <property type="match status" value="1"/>
</dbReference>
<keyword evidence="10 19" id="KW-0378">Hydrolase</keyword>
<organism evidence="19 20">
    <name type="scientific">Amaricoccus macauensis</name>
    <dbReference type="NCBI Taxonomy" id="57001"/>
    <lineage>
        <taxon>Bacteria</taxon>
        <taxon>Pseudomonadati</taxon>
        <taxon>Pseudomonadota</taxon>
        <taxon>Alphaproteobacteria</taxon>
        <taxon>Rhodobacterales</taxon>
        <taxon>Paracoccaceae</taxon>
        <taxon>Amaricoccus</taxon>
    </lineage>
</organism>
<dbReference type="CDD" id="cd10839">
    <property type="entry name" value="cpPDZ1_DegP-like"/>
    <property type="match status" value="1"/>
</dbReference>
<feature type="active site" description="Charge relay system" evidence="14">
    <location>
        <position position="244"/>
    </location>
</feature>
<keyword evidence="6 19" id="KW-0645">Protease</keyword>
<dbReference type="PROSITE" id="PS50106">
    <property type="entry name" value="PDZ"/>
    <property type="match status" value="2"/>
</dbReference>
<evidence type="ECO:0000256" key="6">
    <source>
        <dbReference type="ARBA" id="ARBA00022670"/>
    </source>
</evidence>
<dbReference type="SUPFAM" id="SSF50156">
    <property type="entry name" value="PDZ domain-like"/>
    <property type="match status" value="2"/>
</dbReference>
<evidence type="ECO:0000256" key="12">
    <source>
        <dbReference type="ARBA" id="ARBA00023016"/>
    </source>
</evidence>
<dbReference type="InterPro" id="IPR041489">
    <property type="entry name" value="PDZ_6"/>
</dbReference>
<evidence type="ECO:0000256" key="17">
    <source>
        <dbReference type="SAM" id="SignalP"/>
    </source>
</evidence>
<evidence type="ECO:0000256" key="8">
    <source>
        <dbReference type="ARBA" id="ARBA00022737"/>
    </source>
</evidence>
<dbReference type="PANTHER" id="PTHR22939">
    <property type="entry name" value="SERINE PROTEASE FAMILY S1C HTRA-RELATED"/>
    <property type="match status" value="1"/>
</dbReference>
<evidence type="ECO:0000256" key="9">
    <source>
        <dbReference type="ARBA" id="ARBA00022764"/>
    </source>
</evidence>
<evidence type="ECO:0000256" key="4">
    <source>
        <dbReference type="ARBA" id="ARBA00013035"/>
    </source>
</evidence>
<dbReference type="Proteomes" id="UP000549457">
    <property type="component" value="Unassembled WGS sequence"/>
</dbReference>
<comment type="similarity">
    <text evidence="3">Belongs to the peptidase S1C family.</text>
</comment>
<comment type="caution">
    <text evidence="19">The sequence shown here is derived from an EMBL/GenBank/DDBJ whole genome shotgun (WGS) entry which is preliminary data.</text>
</comment>
<dbReference type="GO" id="GO:0006508">
    <property type="term" value="P:proteolysis"/>
    <property type="evidence" value="ECO:0007669"/>
    <property type="project" value="UniProtKB-KW"/>
</dbReference>
<keyword evidence="12" id="KW-0346">Stress response</keyword>
<evidence type="ECO:0000256" key="7">
    <source>
        <dbReference type="ARBA" id="ARBA00022729"/>
    </source>
</evidence>
<evidence type="ECO:0000256" key="13">
    <source>
        <dbReference type="ARBA" id="ARBA00032850"/>
    </source>
</evidence>
<dbReference type="Gene3D" id="2.30.42.10">
    <property type="match status" value="2"/>
</dbReference>
<evidence type="ECO:0000256" key="5">
    <source>
        <dbReference type="ARBA" id="ARBA00013958"/>
    </source>
</evidence>
<keyword evidence="9" id="KW-0574">Periplasm</keyword>
<feature type="chain" id="PRO_5038393225" description="Probable periplasmic serine endoprotease DegP-like" evidence="17">
    <location>
        <begin position="35"/>
        <end position="503"/>
    </location>
</feature>
<dbReference type="GO" id="GO:0042597">
    <property type="term" value="C:periplasmic space"/>
    <property type="evidence" value="ECO:0007669"/>
    <property type="project" value="UniProtKB-SubCell"/>
</dbReference>
<keyword evidence="11" id="KW-0720">Serine protease</keyword>
<dbReference type="Gene3D" id="2.40.10.120">
    <property type="match status" value="1"/>
</dbReference>
<dbReference type="EC" id="3.4.21.107" evidence="4"/>
<evidence type="ECO:0000313" key="19">
    <source>
        <dbReference type="EMBL" id="MBB5222057.1"/>
    </source>
</evidence>
<dbReference type="NCBIfam" id="TIGR02037">
    <property type="entry name" value="degP_htrA_DO"/>
    <property type="match status" value="1"/>
</dbReference>
<evidence type="ECO:0000256" key="2">
    <source>
        <dbReference type="ARBA" id="ARBA00004418"/>
    </source>
</evidence>
<dbReference type="Pfam" id="PF17820">
    <property type="entry name" value="PDZ_6"/>
    <property type="match status" value="1"/>
</dbReference>
<comment type="subcellular location">
    <subcellularLocation>
        <location evidence="2">Periplasm</location>
    </subcellularLocation>
</comment>
<dbReference type="InterPro" id="IPR036034">
    <property type="entry name" value="PDZ_sf"/>
</dbReference>
<gene>
    <name evidence="19" type="ORF">HNP73_001993</name>
</gene>
<dbReference type="GO" id="GO:0004252">
    <property type="term" value="F:serine-type endopeptidase activity"/>
    <property type="evidence" value="ECO:0007669"/>
    <property type="project" value="InterPro"/>
</dbReference>
<evidence type="ECO:0000256" key="16">
    <source>
        <dbReference type="SAM" id="MobiDB-lite"/>
    </source>
</evidence>
<feature type="active site" description="Charge relay system" evidence="14">
    <location>
        <position position="141"/>
    </location>
</feature>
<comment type="catalytic activity">
    <reaction evidence="1">
        <text>Acts on substrates that are at least partially unfolded. The cleavage site P1 residue is normally between a pair of hydrophobic residues, such as Val-|-Val.</text>
        <dbReference type="EC" id="3.4.21.107"/>
    </reaction>
</comment>
<dbReference type="Pfam" id="PF13365">
    <property type="entry name" value="Trypsin_2"/>
    <property type="match status" value="1"/>
</dbReference>
<protein>
    <recommendedName>
        <fullName evidence="5">Probable periplasmic serine endoprotease DegP-like</fullName>
        <ecNumber evidence="4">3.4.21.107</ecNumber>
    </recommendedName>
    <alternativeName>
        <fullName evidence="13">Protease Do</fullName>
    </alternativeName>
</protein>
<evidence type="ECO:0000256" key="11">
    <source>
        <dbReference type="ARBA" id="ARBA00022825"/>
    </source>
</evidence>
<keyword evidence="8" id="KW-0677">Repeat</keyword>
<reference evidence="19 20" key="1">
    <citation type="submission" date="2020-08" db="EMBL/GenBank/DDBJ databases">
        <title>Genomic Encyclopedia of Type Strains, Phase IV (KMG-IV): sequencing the most valuable type-strain genomes for metagenomic binning, comparative biology and taxonomic classification.</title>
        <authorList>
            <person name="Goeker M."/>
        </authorList>
    </citation>
    <scope>NUCLEOTIDE SEQUENCE [LARGE SCALE GENOMIC DNA]</scope>
    <source>
        <strain evidence="19 20">DSM 101730</strain>
    </source>
</reference>
<name>A0A840SJG8_9RHOB</name>
<feature type="active site" description="Charge relay system" evidence="14">
    <location>
        <position position="171"/>
    </location>
</feature>
<evidence type="ECO:0000259" key="18">
    <source>
        <dbReference type="PROSITE" id="PS50106"/>
    </source>
</evidence>
<proteinExistence type="inferred from homology"/>
<sequence length="503" mass="51832">MTRRATFTHSIPVTATAIAAASAAWIAWTPVATADTEAPNAVADLVERVSPAVVTVLATQDDQRAANDNGGRMRGPQGQSPFGEGSPFDEFLRRFGLPDGPGMPGPFGQNNGPQQPDRPQGVALGSGFVIEGDGLIVTNNHVVDHAESVKVRLSDDREFDAKVMGTDEQTDLALLKIDAKDLPELALGDSDAVRVGEDVIAVGNPFGLGGTVTRGIVSALARDISAGPYVDFIQTDAAINHGNSGGPLLNLEGEVIGVNSAIYSPNGGSVGVGFAIPSNTVKTVIAQLEDKGSVERGWLGVSIQNVTPEIAAAIGMKDEKGALVSEVIAAGPSNGVLKNGDVILSFDGKPVDSSRELPKLVAAAAPDATVKIDVLRQGKEETLSLKLGRFDNTKVASAESDQQPQASAASDKLGVTLEAITPTAREQLGLGDDVDGVVITSLDGTGHAANAGLAVGDVILQIGSTEVRSPSDVDRAIADSKSDAVLLQIERRGAKIFVGVKLA</sequence>
<dbReference type="PRINTS" id="PR00834">
    <property type="entry name" value="PROTEASES2C"/>
</dbReference>
<dbReference type="InterPro" id="IPR001478">
    <property type="entry name" value="PDZ"/>
</dbReference>
<feature type="domain" description="PDZ" evidence="18">
    <location>
        <begin position="394"/>
        <end position="469"/>
    </location>
</feature>
<keyword evidence="20" id="KW-1185">Reference proteome</keyword>
<feature type="binding site" evidence="15">
    <location>
        <position position="141"/>
    </location>
    <ligand>
        <name>substrate</name>
    </ligand>
</feature>
<accession>A0A840SJG8</accession>
<feature type="region of interest" description="Disordered" evidence="16">
    <location>
        <begin position="62"/>
        <end position="122"/>
    </location>
</feature>
<evidence type="ECO:0000256" key="3">
    <source>
        <dbReference type="ARBA" id="ARBA00010541"/>
    </source>
</evidence>
<dbReference type="InterPro" id="IPR001940">
    <property type="entry name" value="Peptidase_S1C"/>
</dbReference>
<evidence type="ECO:0000256" key="14">
    <source>
        <dbReference type="PIRSR" id="PIRSR611782-1"/>
    </source>
</evidence>
<feature type="domain" description="PDZ" evidence="18">
    <location>
        <begin position="283"/>
        <end position="378"/>
    </location>
</feature>
<dbReference type="FunFam" id="2.40.10.120:FF:000007">
    <property type="entry name" value="Periplasmic serine endoprotease DegP-like"/>
    <property type="match status" value="1"/>
</dbReference>